<dbReference type="Proteomes" id="UP000321234">
    <property type="component" value="Unassembled WGS sequence"/>
</dbReference>
<evidence type="ECO:0000313" key="2">
    <source>
        <dbReference type="Proteomes" id="UP000321234"/>
    </source>
</evidence>
<dbReference type="Gene3D" id="1.20.120.450">
    <property type="entry name" value="dinb family like domain"/>
    <property type="match status" value="1"/>
</dbReference>
<accession>A0A5C8ZGX7</accession>
<proteinExistence type="predicted"/>
<evidence type="ECO:0000313" key="1">
    <source>
        <dbReference type="EMBL" id="TXR56146.1"/>
    </source>
</evidence>
<dbReference type="InterPro" id="IPR007061">
    <property type="entry name" value="MST-like"/>
</dbReference>
<dbReference type="EMBL" id="VKAC01000006">
    <property type="protein sequence ID" value="TXR56146.1"/>
    <property type="molecule type" value="Genomic_DNA"/>
</dbReference>
<dbReference type="Pfam" id="PF04978">
    <property type="entry name" value="MST"/>
    <property type="match status" value="1"/>
</dbReference>
<reference evidence="1 2" key="1">
    <citation type="submission" date="2019-07" db="EMBL/GenBank/DDBJ databases">
        <title>Quadrisphaera sp. strain DD2A genome sequencing and assembly.</title>
        <authorList>
            <person name="Kim I."/>
        </authorList>
    </citation>
    <scope>NUCLEOTIDE SEQUENCE [LARGE SCALE GENOMIC DNA]</scope>
    <source>
        <strain evidence="1 2">DD2A</strain>
    </source>
</reference>
<dbReference type="SUPFAM" id="SSF109854">
    <property type="entry name" value="DinB/YfiT-like putative metalloenzymes"/>
    <property type="match status" value="1"/>
</dbReference>
<sequence>MFAPGPHTEAEVFAGFIAVQLDAVRAAAFGLTDEQARQRPCRSALSVGGVVKHVTWVMRQRGVERVMDEAGFAAFSDSFALREDETLAGALAAFDEVREAYLADVRATDPGAPMTEPAAPWDGRYEPTPSVQRYALAHAVEEFARHAGHADVLREQLDGATAGPLLMAAEGLPGNAFVQPWAPA</sequence>
<dbReference type="AlphaFoldDB" id="A0A5C8ZGX7"/>
<keyword evidence="2" id="KW-1185">Reference proteome</keyword>
<comment type="caution">
    <text evidence="1">The sequence shown here is derived from an EMBL/GenBank/DDBJ whole genome shotgun (WGS) entry which is preliminary data.</text>
</comment>
<gene>
    <name evidence="1" type="ORF">FMM08_12020</name>
</gene>
<dbReference type="OrthoDB" id="4548523at2"/>
<protein>
    <submittedName>
        <fullName evidence="1">DinB family protein</fullName>
    </submittedName>
</protein>
<name>A0A5C8ZGX7_9ACTN</name>
<organism evidence="1 2">
    <name type="scientific">Quadrisphaera setariae</name>
    <dbReference type="NCBI Taxonomy" id="2593304"/>
    <lineage>
        <taxon>Bacteria</taxon>
        <taxon>Bacillati</taxon>
        <taxon>Actinomycetota</taxon>
        <taxon>Actinomycetes</taxon>
        <taxon>Kineosporiales</taxon>
        <taxon>Kineosporiaceae</taxon>
        <taxon>Quadrisphaera</taxon>
    </lineage>
</organism>
<dbReference type="InterPro" id="IPR034660">
    <property type="entry name" value="DinB/YfiT-like"/>
</dbReference>
<dbReference type="RefSeq" id="WP_147926578.1">
    <property type="nucleotide sequence ID" value="NZ_VKAC01000006.1"/>
</dbReference>